<evidence type="ECO:0000256" key="3">
    <source>
        <dbReference type="ARBA" id="ARBA00022692"/>
    </source>
</evidence>
<dbReference type="Pfam" id="PF01554">
    <property type="entry name" value="MatE"/>
    <property type="match status" value="2"/>
</dbReference>
<dbReference type="EMBL" id="KQ086254">
    <property type="protein sequence ID" value="KLO05919.1"/>
    <property type="molecule type" value="Genomic_DNA"/>
</dbReference>
<dbReference type="OrthoDB" id="2126698at2759"/>
<feature type="transmembrane region" description="Helical" evidence="7">
    <location>
        <begin position="163"/>
        <end position="186"/>
    </location>
</feature>
<keyword evidence="3 7" id="KW-0812">Transmembrane</keyword>
<evidence type="ECO:0000256" key="6">
    <source>
        <dbReference type="SAM" id="MobiDB-lite"/>
    </source>
</evidence>
<dbReference type="GO" id="GO:0016020">
    <property type="term" value="C:membrane"/>
    <property type="evidence" value="ECO:0007669"/>
    <property type="project" value="UniProtKB-SubCell"/>
</dbReference>
<dbReference type="PANTHER" id="PTHR11206">
    <property type="entry name" value="MULTIDRUG RESISTANCE PROTEIN"/>
    <property type="match status" value="1"/>
</dbReference>
<feature type="transmembrane region" description="Helical" evidence="7">
    <location>
        <begin position="453"/>
        <end position="472"/>
    </location>
</feature>
<evidence type="ECO:0000313" key="9">
    <source>
        <dbReference type="Proteomes" id="UP000053477"/>
    </source>
</evidence>
<feature type="transmembrane region" description="Helical" evidence="7">
    <location>
        <begin position="303"/>
        <end position="321"/>
    </location>
</feature>
<comment type="similarity">
    <text evidence="2">Belongs to the multi antimicrobial extrusion (MATE) (TC 2.A.66.1) family.</text>
</comment>
<reference evidence="8 9" key="1">
    <citation type="submission" date="2015-04" db="EMBL/GenBank/DDBJ databases">
        <title>Complete genome sequence of Schizopora paradoxa KUC8140, a cosmopolitan wood degrader in East Asia.</title>
        <authorList>
            <consortium name="DOE Joint Genome Institute"/>
            <person name="Min B."/>
            <person name="Park H."/>
            <person name="Jang Y."/>
            <person name="Kim J.-J."/>
            <person name="Kim K.H."/>
            <person name="Pangilinan J."/>
            <person name="Lipzen A."/>
            <person name="Riley R."/>
            <person name="Grigoriev I.V."/>
            <person name="Spatafora J.W."/>
            <person name="Choi I.-G."/>
        </authorList>
    </citation>
    <scope>NUCLEOTIDE SEQUENCE [LARGE SCALE GENOMIC DNA]</scope>
    <source>
        <strain evidence="8 9">KUC8140</strain>
    </source>
</reference>
<dbReference type="NCBIfam" id="TIGR00797">
    <property type="entry name" value="matE"/>
    <property type="match status" value="1"/>
</dbReference>
<feature type="transmembrane region" description="Helical" evidence="7">
    <location>
        <begin position="407"/>
        <end position="433"/>
    </location>
</feature>
<keyword evidence="5 7" id="KW-0472">Membrane</keyword>
<proteinExistence type="inferred from homology"/>
<dbReference type="FunCoup" id="A0A0H2R2C4">
    <property type="interactions" value="109"/>
</dbReference>
<dbReference type="Proteomes" id="UP000053477">
    <property type="component" value="Unassembled WGS sequence"/>
</dbReference>
<dbReference type="STRING" id="27342.A0A0H2R2C4"/>
<evidence type="ECO:0000256" key="7">
    <source>
        <dbReference type="SAM" id="Phobius"/>
    </source>
</evidence>
<feature type="transmembrane region" description="Helical" evidence="7">
    <location>
        <begin position="539"/>
        <end position="559"/>
    </location>
</feature>
<feature type="compositionally biased region" description="Acidic residues" evidence="6">
    <location>
        <begin position="46"/>
        <end position="58"/>
    </location>
</feature>
<dbReference type="GO" id="GO:1990961">
    <property type="term" value="P:xenobiotic detoxification by transmembrane export across the plasma membrane"/>
    <property type="evidence" value="ECO:0007669"/>
    <property type="project" value="InterPro"/>
</dbReference>
<dbReference type="GO" id="GO:0042910">
    <property type="term" value="F:xenobiotic transmembrane transporter activity"/>
    <property type="evidence" value="ECO:0007669"/>
    <property type="project" value="InterPro"/>
</dbReference>
<comment type="subcellular location">
    <subcellularLocation>
        <location evidence="1">Membrane</location>
        <topology evidence="1">Multi-pass membrane protein</topology>
    </subcellularLocation>
</comment>
<evidence type="ECO:0000256" key="2">
    <source>
        <dbReference type="ARBA" id="ARBA00010199"/>
    </source>
</evidence>
<feature type="transmembrane region" description="Helical" evidence="7">
    <location>
        <begin position="225"/>
        <end position="248"/>
    </location>
</feature>
<organism evidence="8 9">
    <name type="scientific">Schizopora paradoxa</name>
    <dbReference type="NCBI Taxonomy" id="27342"/>
    <lineage>
        <taxon>Eukaryota</taxon>
        <taxon>Fungi</taxon>
        <taxon>Dikarya</taxon>
        <taxon>Basidiomycota</taxon>
        <taxon>Agaricomycotina</taxon>
        <taxon>Agaricomycetes</taxon>
        <taxon>Hymenochaetales</taxon>
        <taxon>Schizoporaceae</taxon>
        <taxon>Schizopora</taxon>
    </lineage>
</organism>
<dbReference type="CDD" id="cd13132">
    <property type="entry name" value="MATE_eukaryotic"/>
    <property type="match status" value="1"/>
</dbReference>
<feature type="transmembrane region" description="Helical" evidence="7">
    <location>
        <begin position="565"/>
        <end position="588"/>
    </location>
</feature>
<evidence type="ECO:0000256" key="5">
    <source>
        <dbReference type="ARBA" id="ARBA00023136"/>
    </source>
</evidence>
<sequence length="615" mass="67009">MSSTYANITSSSLPQDYALLSQYATARKARDPESFREPGRGRRDELDSDIESDDGDLDSDVHGDRTRSPHITHGLSRRSSFPGHPNRPQKPTMAPSSPVTLRNEDKTDLPSETTPLLNPLVPRIQEEVESPTPNGSSHPPRHMYLEEGKILVKYTLPVLGSHLLEYSLLVATVISIGHISTTALAAATLGTMTAGVSGFSIIQGFAGALDTLLPSAWTSEDPRLVGVWTQRMCVVQAVLMIPIAAVWYKSESILLSLKQDPEVARLAALFLRWMLMALPAYSFNTISRRYFQSQGLMDVPTRILIVIAPINVLLNYLLVWGPDALRLGYIGAPIATAISMNLISIASLIYGIFFVPSTAWHPFSMRIFANLGVVVRLGLAGTVQVASEWWSWELVGLAASFLGPKALATQSVLLTSASTLYQAPYALSIAVSVRIGNLLGEQNARRAKVASRMSLVVAFIFASINTTILLTFRNKWGYLFNDDEEVIKMVAVIMPLVGLFQVFDGLAGCSGGILRAVGKQYIGALLNLTYVSMSIPTPARSSATAYYVIGIPFGVWLAFKGGLALAGLWIGLTVSLVYCAVIGVYVCLRTEWVHEVQKVLDRLAKDRKAPVELEA</sequence>
<evidence type="ECO:0000256" key="1">
    <source>
        <dbReference type="ARBA" id="ARBA00004141"/>
    </source>
</evidence>
<name>A0A0H2R2C4_9AGAM</name>
<dbReference type="AlphaFoldDB" id="A0A0H2R2C4"/>
<feature type="transmembrane region" description="Helical" evidence="7">
    <location>
        <begin position="263"/>
        <end position="283"/>
    </location>
</feature>
<keyword evidence="4 7" id="KW-1133">Transmembrane helix</keyword>
<keyword evidence="9" id="KW-1185">Reference proteome</keyword>
<dbReference type="GO" id="GO:0015297">
    <property type="term" value="F:antiporter activity"/>
    <property type="evidence" value="ECO:0007669"/>
    <property type="project" value="InterPro"/>
</dbReference>
<feature type="transmembrane region" description="Helical" evidence="7">
    <location>
        <begin position="367"/>
        <end position="387"/>
    </location>
</feature>
<protein>
    <submittedName>
        <fullName evidence="8">MATE efflux family protein</fullName>
    </submittedName>
</protein>
<evidence type="ECO:0000313" key="8">
    <source>
        <dbReference type="EMBL" id="KLO05919.1"/>
    </source>
</evidence>
<feature type="region of interest" description="Disordered" evidence="6">
    <location>
        <begin position="24"/>
        <end position="116"/>
    </location>
</feature>
<dbReference type="InParanoid" id="A0A0H2R2C4"/>
<feature type="transmembrane region" description="Helical" evidence="7">
    <location>
        <begin position="492"/>
        <end position="518"/>
    </location>
</feature>
<feature type="compositionally biased region" description="Basic and acidic residues" evidence="6">
    <location>
        <begin position="28"/>
        <end position="45"/>
    </location>
</feature>
<accession>A0A0H2R2C4</accession>
<gene>
    <name evidence="8" type="ORF">SCHPADRAFT_706888</name>
</gene>
<feature type="transmembrane region" description="Helical" evidence="7">
    <location>
        <begin position="192"/>
        <end position="213"/>
    </location>
</feature>
<dbReference type="InterPro" id="IPR002528">
    <property type="entry name" value="MATE_fam"/>
</dbReference>
<feature type="transmembrane region" description="Helical" evidence="7">
    <location>
        <begin position="327"/>
        <end position="355"/>
    </location>
</feature>
<dbReference type="InterPro" id="IPR045069">
    <property type="entry name" value="MATE_euk"/>
</dbReference>
<evidence type="ECO:0000256" key="4">
    <source>
        <dbReference type="ARBA" id="ARBA00022989"/>
    </source>
</evidence>